<proteinExistence type="predicted"/>
<dbReference type="EMBL" id="JARBHB010000008">
    <property type="protein sequence ID" value="KAJ8876318.1"/>
    <property type="molecule type" value="Genomic_DNA"/>
</dbReference>
<name>A0ABQ9GWB6_9NEOP</name>
<comment type="caution">
    <text evidence="4">The sequence shown here is derived from an EMBL/GenBank/DDBJ whole genome shotgun (WGS) entry which is preliminary data.</text>
</comment>
<evidence type="ECO:0000313" key="5">
    <source>
        <dbReference type="Proteomes" id="UP001159363"/>
    </source>
</evidence>
<evidence type="ECO:0000259" key="3">
    <source>
        <dbReference type="Pfam" id="PF03221"/>
    </source>
</evidence>
<evidence type="ECO:0000256" key="1">
    <source>
        <dbReference type="ARBA" id="ARBA00004123"/>
    </source>
</evidence>
<gene>
    <name evidence="4" type="ORF">PR048_020763</name>
</gene>
<dbReference type="Proteomes" id="UP001159363">
    <property type="component" value="Chromosome 7"/>
</dbReference>
<dbReference type="Gene3D" id="1.10.10.60">
    <property type="entry name" value="Homeodomain-like"/>
    <property type="match status" value="1"/>
</dbReference>
<comment type="subcellular location">
    <subcellularLocation>
        <location evidence="1">Nucleus</location>
    </subcellularLocation>
</comment>
<dbReference type="SUPFAM" id="SSF46689">
    <property type="entry name" value="Homeodomain-like"/>
    <property type="match status" value="1"/>
</dbReference>
<feature type="domain" description="HTH CENPB-type" evidence="3">
    <location>
        <begin position="72"/>
        <end position="111"/>
    </location>
</feature>
<evidence type="ECO:0000313" key="4">
    <source>
        <dbReference type="EMBL" id="KAJ8876318.1"/>
    </source>
</evidence>
<organism evidence="4 5">
    <name type="scientific">Dryococelus australis</name>
    <dbReference type="NCBI Taxonomy" id="614101"/>
    <lineage>
        <taxon>Eukaryota</taxon>
        <taxon>Metazoa</taxon>
        <taxon>Ecdysozoa</taxon>
        <taxon>Arthropoda</taxon>
        <taxon>Hexapoda</taxon>
        <taxon>Insecta</taxon>
        <taxon>Pterygota</taxon>
        <taxon>Neoptera</taxon>
        <taxon>Polyneoptera</taxon>
        <taxon>Phasmatodea</taxon>
        <taxon>Verophasmatodea</taxon>
        <taxon>Anareolatae</taxon>
        <taxon>Phasmatidae</taxon>
        <taxon>Eurycanthinae</taxon>
        <taxon>Dryococelus</taxon>
    </lineage>
</organism>
<evidence type="ECO:0000256" key="2">
    <source>
        <dbReference type="ARBA" id="ARBA00023125"/>
    </source>
</evidence>
<dbReference type="InterPro" id="IPR006600">
    <property type="entry name" value="HTH_CenpB_DNA-bd_dom"/>
</dbReference>
<accession>A0ABQ9GWB6</accession>
<sequence>MEQKLKVIERVKKRKSVKVISNKFGVRVTKVKDWHQNKNTIQDFLTQIESDKVLSTHCTLKKPTNEIVDNALWFVQEHRKGTPISGPSLKEKAVILHSKLENRGEFSASNG</sequence>
<dbReference type="Pfam" id="PF03221">
    <property type="entry name" value="HTH_Tnp_Tc5"/>
    <property type="match status" value="1"/>
</dbReference>
<protein>
    <recommendedName>
        <fullName evidence="3">HTH CENPB-type domain-containing protein</fullName>
    </recommendedName>
</protein>
<keyword evidence="2" id="KW-0238">DNA-binding</keyword>
<dbReference type="InterPro" id="IPR009057">
    <property type="entry name" value="Homeodomain-like_sf"/>
</dbReference>
<reference evidence="4 5" key="1">
    <citation type="submission" date="2023-02" db="EMBL/GenBank/DDBJ databases">
        <title>LHISI_Scaffold_Assembly.</title>
        <authorList>
            <person name="Stuart O.P."/>
            <person name="Cleave R."/>
            <person name="Magrath M.J.L."/>
            <person name="Mikheyev A.S."/>
        </authorList>
    </citation>
    <scope>NUCLEOTIDE SEQUENCE [LARGE SCALE GENOMIC DNA]</scope>
    <source>
        <strain evidence="4">Daus_M_001</strain>
        <tissue evidence="4">Leg muscle</tissue>
    </source>
</reference>
<keyword evidence="5" id="KW-1185">Reference proteome</keyword>